<proteinExistence type="predicted"/>
<evidence type="ECO:0000313" key="2">
    <source>
        <dbReference type="EMBL" id="ROL43826.1"/>
    </source>
</evidence>
<feature type="region of interest" description="Disordered" evidence="1">
    <location>
        <begin position="37"/>
        <end position="106"/>
    </location>
</feature>
<sequence length="106" mass="11543">MWFPILRWAGAASSNCLNTCLLLPPLQSPSIQLHMALAQGPKSEERRARSEQQQQPHTDPLQPSTHIQLNGASGSNNPHKLNPVKPVSDGTLQSSQRTTRAVEGIS</sequence>
<evidence type="ECO:0000256" key="1">
    <source>
        <dbReference type="SAM" id="MobiDB-lite"/>
    </source>
</evidence>
<dbReference type="Proteomes" id="UP000281406">
    <property type="component" value="Unassembled WGS sequence"/>
</dbReference>
<name>A0A3N0YC51_ANAGA</name>
<reference evidence="2 3" key="1">
    <citation type="submission" date="2018-10" db="EMBL/GenBank/DDBJ databases">
        <title>Genome assembly for a Yunnan-Guizhou Plateau 3E fish, Anabarilius grahami (Regan), and its evolutionary and genetic applications.</title>
        <authorList>
            <person name="Jiang W."/>
        </authorList>
    </citation>
    <scope>NUCLEOTIDE SEQUENCE [LARGE SCALE GENOMIC DNA]</scope>
    <source>
        <strain evidence="2">AG-KIZ</strain>
        <tissue evidence="2">Muscle</tissue>
    </source>
</reference>
<accession>A0A3N0YC51</accession>
<gene>
    <name evidence="2" type="ORF">DPX16_11858</name>
</gene>
<dbReference type="AlphaFoldDB" id="A0A3N0YC51"/>
<keyword evidence="3" id="KW-1185">Reference proteome</keyword>
<comment type="caution">
    <text evidence="2">The sequence shown here is derived from an EMBL/GenBank/DDBJ whole genome shotgun (WGS) entry which is preliminary data.</text>
</comment>
<feature type="compositionally biased region" description="Polar residues" evidence="1">
    <location>
        <begin position="61"/>
        <end position="79"/>
    </location>
</feature>
<protein>
    <submittedName>
        <fullName evidence="2">Uncharacterized protein</fullName>
    </submittedName>
</protein>
<evidence type="ECO:0000313" key="3">
    <source>
        <dbReference type="Proteomes" id="UP000281406"/>
    </source>
</evidence>
<feature type="compositionally biased region" description="Polar residues" evidence="1">
    <location>
        <begin position="90"/>
        <end position="99"/>
    </location>
</feature>
<dbReference type="EMBL" id="RJVU01047120">
    <property type="protein sequence ID" value="ROL43826.1"/>
    <property type="molecule type" value="Genomic_DNA"/>
</dbReference>
<organism evidence="2 3">
    <name type="scientific">Anabarilius grahami</name>
    <name type="common">Kanglang fish</name>
    <name type="synonym">Barilius grahami</name>
    <dbReference type="NCBI Taxonomy" id="495550"/>
    <lineage>
        <taxon>Eukaryota</taxon>
        <taxon>Metazoa</taxon>
        <taxon>Chordata</taxon>
        <taxon>Craniata</taxon>
        <taxon>Vertebrata</taxon>
        <taxon>Euteleostomi</taxon>
        <taxon>Actinopterygii</taxon>
        <taxon>Neopterygii</taxon>
        <taxon>Teleostei</taxon>
        <taxon>Ostariophysi</taxon>
        <taxon>Cypriniformes</taxon>
        <taxon>Xenocyprididae</taxon>
        <taxon>Xenocypridinae</taxon>
        <taxon>Xenocypridinae incertae sedis</taxon>
        <taxon>Anabarilius</taxon>
    </lineage>
</organism>